<dbReference type="RefSeq" id="WP_012886394.1">
    <property type="nucleotide sequence ID" value="NC_013592.1"/>
</dbReference>
<keyword evidence="8" id="KW-0472">Membrane</keyword>
<dbReference type="InterPro" id="IPR029787">
    <property type="entry name" value="Nucleotide_cyclase"/>
</dbReference>
<evidence type="ECO:0000256" key="7">
    <source>
        <dbReference type="ARBA" id="ARBA00034247"/>
    </source>
</evidence>
<dbReference type="KEGG" id="ddc:Dd586_3791"/>
<comment type="pathway">
    <text evidence="2">Purine metabolism; 3',5'-cyclic di-GMP biosynthesis.</text>
</comment>
<keyword evidence="8" id="KW-1133">Transmembrane helix</keyword>
<gene>
    <name evidence="10" type="ordered locus">Dd586_3791</name>
</gene>
<keyword evidence="11" id="KW-1185">Reference proteome</keyword>
<dbReference type="HOGENOM" id="CLU_000445_11_1_6"/>
<dbReference type="InterPro" id="IPR000160">
    <property type="entry name" value="GGDEF_dom"/>
</dbReference>
<dbReference type="eggNOG" id="COG3706">
    <property type="taxonomic scope" value="Bacteria"/>
</dbReference>
<dbReference type="CDD" id="cd12107">
    <property type="entry name" value="Hemerythrin"/>
    <property type="match status" value="1"/>
</dbReference>
<dbReference type="EMBL" id="CP001836">
    <property type="protein sequence ID" value="ACZ78621.1"/>
    <property type="molecule type" value="Genomic_DNA"/>
</dbReference>
<evidence type="ECO:0000259" key="9">
    <source>
        <dbReference type="PROSITE" id="PS50887"/>
    </source>
</evidence>
<dbReference type="SUPFAM" id="SSF55073">
    <property type="entry name" value="Nucleotide cyclase"/>
    <property type="match status" value="1"/>
</dbReference>
<reference evidence="10" key="1">
    <citation type="submission" date="2009-12" db="EMBL/GenBank/DDBJ databases">
        <title>Complete sequence of Dickeya dadantii Ech586.</title>
        <authorList>
            <consortium name="US DOE Joint Genome Institute"/>
            <person name="Lucas S."/>
            <person name="Copeland A."/>
            <person name="Lapidus A."/>
            <person name="Glavina del Rio T."/>
            <person name="Tice H."/>
            <person name="Bruce D."/>
            <person name="Goodwin L."/>
            <person name="Pitluck S."/>
            <person name="Munk A.C."/>
            <person name="Brettin T."/>
            <person name="Detter J.C."/>
            <person name="Han C."/>
            <person name="Tapia R."/>
            <person name="Larimer F."/>
            <person name="Land M."/>
            <person name="Hauser L."/>
            <person name="Kyrpides N."/>
            <person name="Mikhailova N."/>
            <person name="Balakrishnan V."/>
            <person name="Glasner J."/>
            <person name="Perna N.T."/>
        </authorList>
    </citation>
    <scope>NUCLEOTIDE SEQUENCE [LARGE SCALE GENOMIC DNA]</scope>
    <source>
        <strain evidence="10">Ech586</strain>
    </source>
</reference>
<dbReference type="NCBIfam" id="TIGR02481">
    <property type="entry name" value="hemeryth_dom"/>
    <property type="match status" value="1"/>
</dbReference>
<dbReference type="Gene3D" id="1.20.120.50">
    <property type="entry name" value="Hemerythrin-like"/>
    <property type="match status" value="1"/>
</dbReference>
<dbReference type="PROSITE" id="PS50887">
    <property type="entry name" value="GGDEF"/>
    <property type="match status" value="1"/>
</dbReference>
<dbReference type="FunFam" id="3.30.70.270:FF:000001">
    <property type="entry name" value="Diguanylate cyclase domain protein"/>
    <property type="match status" value="1"/>
</dbReference>
<evidence type="ECO:0000256" key="1">
    <source>
        <dbReference type="ARBA" id="ARBA00001946"/>
    </source>
</evidence>
<feature type="transmembrane region" description="Helical" evidence="8">
    <location>
        <begin position="6"/>
        <end position="27"/>
    </location>
</feature>
<feature type="transmembrane region" description="Helical" evidence="8">
    <location>
        <begin position="149"/>
        <end position="172"/>
    </location>
</feature>
<evidence type="ECO:0000256" key="6">
    <source>
        <dbReference type="ARBA" id="ARBA00023004"/>
    </source>
</evidence>
<comment type="similarity">
    <text evidence="3">Belongs to the hemerythrin family.</text>
</comment>
<dbReference type="InterPro" id="IPR035938">
    <property type="entry name" value="Hemerythrin-like_sf"/>
</dbReference>
<evidence type="ECO:0000256" key="2">
    <source>
        <dbReference type="ARBA" id="ARBA00004665"/>
    </source>
</evidence>
<protein>
    <recommendedName>
        <fullName evidence="4">diguanylate cyclase</fullName>
        <ecNumber evidence="4">2.7.7.65</ecNumber>
    </recommendedName>
</protein>
<comment type="catalytic activity">
    <reaction evidence="7">
        <text>2 GTP = 3',3'-c-di-GMP + 2 diphosphate</text>
        <dbReference type="Rhea" id="RHEA:24898"/>
        <dbReference type="ChEBI" id="CHEBI:33019"/>
        <dbReference type="ChEBI" id="CHEBI:37565"/>
        <dbReference type="ChEBI" id="CHEBI:58805"/>
        <dbReference type="EC" id="2.7.7.65"/>
    </reaction>
</comment>
<sequence>MRVDVPTMFMMIIVSSFALAMCVRWAAHNHRDRELMICTWALVFHGTAYTLYALRGQIPDTLSIIPSNILIAQAYSLLLLSVATFQQRRVPHWLLWMPAVFAAVFFSIMLDNQKARTLVSSILCMLQAFVVIGYLLTQATDQPVRGRNLMVLGLTVNILSLIHRLFLLLSSGNYPTSLLASSPALTIINVASLATLLFIANGLIMMTKDRSDHLNSLMLRQDNLTGCWNRIRVQEIARQEMDRLERYGYPVSLLMFDLDHFKKVNDDYGHATGDEVLKAFAYIARTTLRTTDVLGRWGGEEFVAILPSTGIGGAILTAERIRQALESQRFSHGLQVTTSIGIAVCQSTDHWESWLSRADSALYRAKAAGRNRVETEALIVDNSLMVLPDTNLVHLTWHYSYATGHPDVDREHQNLFRQANALLQIILRSGTREEFSQQVSQLIDLLHEHMQHEEQMLREKQHPDAGYHARLHSHLLYRASELLQRFEQQQIGMTELFHYVVYEVITQHMLIDDKKLSLSKK</sequence>
<dbReference type="Pfam" id="PF00990">
    <property type="entry name" value="GGDEF"/>
    <property type="match status" value="1"/>
</dbReference>
<keyword evidence="5" id="KW-0479">Metal-binding</keyword>
<feature type="transmembrane region" description="Helical" evidence="8">
    <location>
        <begin position="34"/>
        <end position="52"/>
    </location>
</feature>
<dbReference type="InterPro" id="IPR050469">
    <property type="entry name" value="Diguanylate_Cyclase"/>
</dbReference>
<feature type="transmembrane region" description="Helical" evidence="8">
    <location>
        <begin position="92"/>
        <end position="110"/>
    </location>
</feature>
<dbReference type="GO" id="GO:0046872">
    <property type="term" value="F:metal ion binding"/>
    <property type="evidence" value="ECO:0007669"/>
    <property type="project" value="UniProtKB-KW"/>
</dbReference>
<dbReference type="SUPFAM" id="SSF47188">
    <property type="entry name" value="Hemerythrin-like"/>
    <property type="match status" value="1"/>
</dbReference>
<comment type="cofactor">
    <cofactor evidence="1">
        <name>Mg(2+)</name>
        <dbReference type="ChEBI" id="CHEBI:18420"/>
    </cofactor>
</comment>
<keyword evidence="6" id="KW-0408">Iron</keyword>
<evidence type="ECO:0000256" key="4">
    <source>
        <dbReference type="ARBA" id="ARBA00012528"/>
    </source>
</evidence>
<dbReference type="GO" id="GO:1902201">
    <property type="term" value="P:negative regulation of bacterial-type flagellum-dependent cell motility"/>
    <property type="evidence" value="ECO:0007669"/>
    <property type="project" value="TreeGrafter"/>
</dbReference>
<proteinExistence type="inferred from homology"/>
<dbReference type="EC" id="2.7.7.65" evidence="4"/>
<dbReference type="InterPro" id="IPR012827">
    <property type="entry name" value="Hemerythrin_metal-bd"/>
</dbReference>
<dbReference type="GO" id="GO:0043709">
    <property type="term" value="P:cell adhesion involved in single-species biofilm formation"/>
    <property type="evidence" value="ECO:0007669"/>
    <property type="project" value="TreeGrafter"/>
</dbReference>
<accession>D2BY29</accession>
<keyword evidence="8" id="KW-0812">Transmembrane</keyword>
<evidence type="ECO:0000256" key="5">
    <source>
        <dbReference type="ARBA" id="ARBA00022723"/>
    </source>
</evidence>
<evidence type="ECO:0000256" key="8">
    <source>
        <dbReference type="SAM" id="Phobius"/>
    </source>
</evidence>
<evidence type="ECO:0000313" key="10">
    <source>
        <dbReference type="EMBL" id="ACZ78621.1"/>
    </source>
</evidence>
<feature type="domain" description="GGDEF" evidence="9">
    <location>
        <begin position="249"/>
        <end position="378"/>
    </location>
</feature>
<evidence type="ECO:0000313" key="11">
    <source>
        <dbReference type="Proteomes" id="UP000001446"/>
    </source>
</evidence>
<dbReference type="STRING" id="590409.Dd586_3791"/>
<dbReference type="InterPro" id="IPR043128">
    <property type="entry name" value="Rev_trsase/Diguanyl_cyclase"/>
</dbReference>
<dbReference type="Gene3D" id="3.30.70.270">
    <property type="match status" value="1"/>
</dbReference>
<feature type="transmembrane region" description="Helical" evidence="8">
    <location>
        <begin position="64"/>
        <end position="85"/>
    </location>
</feature>
<dbReference type="CDD" id="cd01949">
    <property type="entry name" value="GGDEF"/>
    <property type="match status" value="1"/>
</dbReference>
<dbReference type="PANTHER" id="PTHR45138">
    <property type="entry name" value="REGULATORY COMPONENTS OF SENSORY TRANSDUCTION SYSTEM"/>
    <property type="match status" value="1"/>
</dbReference>
<dbReference type="GO" id="GO:0052621">
    <property type="term" value="F:diguanylate cyclase activity"/>
    <property type="evidence" value="ECO:0007669"/>
    <property type="project" value="UniProtKB-EC"/>
</dbReference>
<name>D2BY29_DICZ5</name>
<dbReference type="PANTHER" id="PTHR45138:SF9">
    <property type="entry name" value="DIGUANYLATE CYCLASE DGCM-RELATED"/>
    <property type="match status" value="1"/>
</dbReference>
<feature type="transmembrane region" description="Helical" evidence="8">
    <location>
        <begin position="116"/>
        <end position="137"/>
    </location>
</feature>
<dbReference type="AlphaFoldDB" id="D2BY29"/>
<evidence type="ECO:0000256" key="3">
    <source>
        <dbReference type="ARBA" id="ARBA00010587"/>
    </source>
</evidence>
<dbReference type="Proteomes" id="UP000001446">
    <property type="component" value="Chromosome"/>
</dbReference>
<organism evidence="10 11">
    <name type="scientific">Dickeya zeae (strain Ech586)</name>
    <name type="common">Dickeya dadantii (strain Ech586)</name>
    <dbReference type="NCBI Taxonomy" id="590409"/>
    <lineage>
        <taxon>Bacteria</taxon>
        <taxon>Pseudomonadati</taxon>
        <taxon>Pseudomonadota</taxon>
        <taxon>Gammaproteobacteria</taxon>
        <taxon>Enterobacterales</taxon>
        <taxon>Pectobacteriaceae</taxon>
        <taxon>Dickeya</taxon>
        <taxon>Dickeya parazeae</taxon>
    </lineage>
</organism>
<dbReference type="GO" id="GO:0005886">
    <property type="term" value="C:plasma membrane"/>
    <property type="evidence" value="ECO:0007669"/>
    <property type="project" value="TreeGrafter"/>
</dbReference>
<feature type="transmembrane region" description="Helical" evidence="8">
    <location>
        <begin position="184"/>
        <end position="204"/>
    </location>
</feature>
<dbReference type="NCBIfam" id="TIGR00254">
    <property type="entry name" value="GGDEF"/>
    <property type="match status" value="1"/>
</dbReference>
<dbReference type="SMART" id="SM00267">
    <property type="entry name" value="GGDEF"/>
    <property type="match status" value="1"/>
</dbReference>